<keyword evidence="3" id="KW-1185">Reference proteome</keyword>
<dbReference type="EMBL" id="CP048659">
    <property type="protein sequence ID" value="QOW47033.1"/>
    <property type="molecule type" value="Genomic_DNA"/>
</dbReference>
<sequence>MYKFKISLMICVLSSGLSGCFLASFGPLPMDVNRKTNYMEYPGGGLIMDCKGSPLSKDGPWTEAFWDKNNLPHGTTKFVCKDGKAYLPGQLPK</sequence>
<feature type="signal peptide" evidence="1">
    <location>
        <begin position="1"/>
        <end position="23"/>
    </location>
</feature>
<dbReference type="Proteomes" id="UP000593966">
    <property type="component" value="Chromosome"/>
</dbReference>
<organism evidence="2 3">
    <name type="scientific">Acinetobacter piscicola</name>
    <dbReference type="NCBI Taxonomy" id="2006115"/>
    <lineage>
        <taxon>Bacteria</taxon>
        <taxon>Pseudomonadati</taxon>
        <taxon>Pseudomonadota</taxon>
        <taxon>Gammaproteobacteria</taxon>
        <taxon>Moraxellales</taxon>
        <taxon>Moraxellaceae</taxon>
        <taxon>Acinetobacter</taxon>
    </lineage>
</organism>
<proteinExistence type="predicted"/>
<evidence type="ECO:0000256" key="1">
    <source>
        <dbReference type="SAM" id="SignalP"/>
    </source>
</evidence>
<feature type="chain" id="PRO_5032555833" description="Lipoprotein" evidence="1">
    <location>
        <begin position="24"/>
        <end position="93"/>
    </location>
</feature>
<accession>A0A7S6VY65</accession>
<evidence type="ECO:0008006" key="4">
    <source>
        <dbReference type="Google" id="ProtNLM"/>
    </source>
</evidence>
<reference evidence="2 3" key="1">
    <citation type="submission" date="2020-02" db="EMBL/GenBank/DDBJ databases">
        <title>Tigecycline-resistant Acinetobacter species from pigs and migratory birds.</title>
        <authorList>
            <person name="Chen C."/>
            <person name="Sun J."/>
            <person name="Liao X.-P."/>
            <person name="Liu Y.-H."/>
        </authorList>
    </citation>
    <scope>NUCLEOTIDE SEQUENCE [LARGE SCALE GENOMIC DNA]</scope>
    <source>
        <strain evidence="2 3">YH12207_T</strain>
    </source>
</reference>
<evidence type="ECO:0000313" key="2">
    <source>
        <dbReference type="EMBL" id="QOW47033.1"/>
    </source>
</evidence>
<dbReference type="AlphaFoldDB" id="A0A7S6VY65"/>
<protein>
    <recommendedName>
        <fullName evidence="4">Lipoprotein</fullName>
    </recommendedName>
</protein>
<evidence type="ECO:0000313" key="3">
    <source>
        <dbReference type="Proteomes" id="UP000593966"/>
    </source>
</evidence>
<keyword evidence="1" id="KW-0732">Signal</keyword>
<dbReference type="PROSITE" id="PS51257">
    <property type="entry name" value="PROKAR_LIPOPROTEIN"/>
    <property type="match status" value="1"/>
</dbReference>
<dbReference type="RefSeq" id="WP_180045781.1">
    <property type="nucleotide sequence ID" value="NZ_CP048659.1"/>
</dbReference>
<gene>
    <name evidence="2" type="ORF">G0028_14705</name>
</gene>
<name>A0A7S6VY65_9GAMM</name>